<dbReference type="Pfam" id="PF01381">
    <property type="entry name" value="HTH_3"/>
    <property type="match status" value="1"/>
</dbReference>
<proteinExistence type="predicted"/>
<dbReference type="HOGENOM" id="CLU_650106_0_0_9"/>
<dbReference type="AlphaFoldDB" id="R2QM09"/>
<accession>R2QM09</accession>
<protein>
    <recommendedName>
        <fullName evidence="1">HTH cro/C1-type domain-containing protein</fullName>
    </recommendedName>
</protein>
<keyword evidence="3" id="KW-1185">Reference proteome</keyword>
<dbReference type="CDD" id="cd00093">
    <property type="entry name" value="HTH_XRE"/>
    <property type="match status" value="1"/>
</dbReference>
<gene>
    <name evidence="2" type="ORF">UAU_00270</name>
</gene>
<evidence type="ECO:0000313" key="2">
    <source>
        <dbReference type="EMBL" id="EOH97602.1"/>
    </source>
</evidence>
<dbReference type="SMART" id="SM00530">
    <property type="entry name" value="HTH_XRE"/>
    <property type="match status" value="1"/>
</dbReference>
<dbReference type="GO" id="GO:0003677">
    <property type="term" value="F:DNA binding"/>
    <property type="evidence" value="ECO:0007669"/>
    <property type="project" value="InterPro"/>
</dbReference>
<dbReference type="EMBL" id="AJAQ01000001">
    <property type="protein sequence ID" value="EOH97602.1"/>
    <property type="molecule type" value="Genomic_DNA"/>
</dbReference>
<dbReference type="InterPro" id="IPR001387">
    <property type="entry name" value="Cro/C1-type_HTH"/>
</dbReference>
<comment type="caution">
    <text evidence="2">The sequence shown here is derived from an EMBL/GenBank/DDBJ whole genome shotgun (WGS) entry which is preliminary data.</text>
</comment>
<dbReference type="RefSeq" id="WP_010755335.1">
    <property type="nucleotide sequence ID" value="NZ_ASWD01000002.1"/>
</dbReference>
<evidence type="ECO:0000259" key="1">
    <source>
        <dbReference type="PROSITE" id="PS50943"/>
    </source>
</evidence>
<dbReference type="Proteomes" id="UP000013782">
    <property type="component" value="Unassembled WGS sequence"/>
</dbReference>
<dbReference type="PATRIC" id="fig|1158607.3.peg.271"/>
<dbReference type="OrthoDB" id="2966877at2"/>
<feature type="domain" description="HTH cro/C1-type" evidence="1">
    <location>
        <begin position="6"/>
        <end position="60"/>
    </location>
</feature>
<dbReference type="SUPFAM" id="SSF47413">
    <property type="entry name" value="lambda repressor-like DNA-binding domains"/>
    <property type="match status" value="1"/>
</dbReference>
<organism evidence="2 3">
    <name type="scientific">Enterococcus pallens ATCC BAA-351</name>
    <dbReference type="NCBI Taxonomy" id="1158607"/>
    <lineage>
        <taxon>Bacteria</taxon>
        <taxon>Bacillati</taxon>
        <taxon>Bacillota</taxon>
        <taxon>Bacilli</taxon>
        <taxon>Lactobacillales</taxon>
        <taxon>Enterococcaceae</taxon>
        <taxon>Enterococcus</taxon>
    </lineage>
</organism>
<name>R2QM09_9ENTE</name>
<dbReference type="InterPro" id="IPR010982">
    <property type="entry name" value="Lambda_DNA-bd_dom_sf"/>
</dbReference>
<dbReference type="Gene3D" id="1.10.260.40">
    <property type="entry name" value="lambda repressor-like DNA-binding domains"/>
    <property type="match status" value="1"/>
</dbReference>
<evidence type="ECO:0000313" key="3">
    <source>
        <dbReference type="Proteomes" id="UP000013782"/>
    </source>
</evidence>
<dbReference type="PROSITE" id="PS50943">
    <property type="entry name" value="HTH_CROC1"/>
    <property type="match status" value="1"/>
</dbReference>
<sequence>MIGRLIRWKRLMADWSMNDLAKRMHITISHLSNIEKGRRKPSIEVEIWTSEIFGTPVHFLTHEAIDNKKFYSYLTQLVSAERFENIAVIQRIQKEQKLTVQQYLISDIFAHSLTTFTHKKKRKEITEFLSTIYLNESLDDELRKASLYYLLMDSLNQKRYDEAYRFVNDYINLIPSDEQQEKACMLLKRSMIQWNQGARADLLRLLPEIKEEIETSANPDDLIAHWNYLYAKCLIYYGFIDEGAYFLEKNIQQPKPEKLGKTIINLVSKILLFTYTDRIIPEKNSIIATIKRHSENHCFMLAVVPYIYTMASAFLNFDKIEEAKQVAALAENYPLTNEDLLNRQFYLILLNTKEKKGEVVESLGEKYFQEEGCVAANPFQAMDVCKLMIQHFEDKNQYKMAAKWGKTATEISTTYFGPRSLA</sequence>
<reference evidence="2 3" key="1">
    <citation type="submission" date="2013-02" db="EMBL/GenBank/DDBJ databases">
        <title>The Genome Sequence of Enterococcus pallens BAA-351.</title>
        <authorList>
            <consortium name="The Broad Institute Genome Sequencing Platform"/>
            <consortium name="The Broad Institute Genome Sequencing Center for Infectious Disease"/>
            <person name="Earl A.M."/>
            <person name="Gilmore M.S."/>
            <person name="Lebreton F."/>
            <person name="Walker B."/>
            <person name="Young S.K."/>
            <person name="Zeng Q."/>
            <person name="Gargeya S."/>
            <person name="Fitzgerald M."/>
            <person name="Haas B."/>
            <person name="Abouelleil A."/>
            <person name="Alvarado L."/>
            <person name="Arachchi H.M."/>
            <person name="Berlin A.M."/>
            <person name="Chapman S.B."/>
            <person name="Dewar J."/>
            <person name="Goldberg J."/>
            <person name="Griggs A."/>
            <person name="Gujja S."/>
            <person name="Hansen M."/>
            <person name="Howarth C."/>
            <person name="Imamovic A."/>
            <person name="Larimer J."/>
            <person name="McCowan C."/>
            <person name="Murphy C."/>
            <person name="Neiman D."/>
            <person name="Pearson M."/>
            <person name="Priest M."/>
            <person name="Roberts A."/>
            <person name="Saif S."/>
            <person name="Shea T."/>
            <person name="Sisk P."/>
            <person name="Sykes S."/>
            <person name="Wortman J."/>
            <person name="Nusbaum C."/>
            <person name="Birren B."/>
        </authorList>
    </citation>
    <scope>NUCLEOTIDE SEQUENCE [LARGE SCALE GENOMIC DNA]</scope>
    <source>
        <strain evidence="2 3">ATCC BAA-351</strain>
    </source>
</reference>